<dbReference type="Gene3D" id="2.160.20.10">
    <property type="entry name" value="Single-stranded right-handed beta-helix, Pectin lyase-like"/>
    <property type="match status" value="2"/>
</dbReference>
<dbReference type="Proteomes" id="UP000007463">
    <property type="component" value="Chromosome"/>
</dbReference>
<gene>
    <name evidence="3" type="ordered locus">Fluta_3663</name>
</gene>
<evidence type="ECO:0000259" key="2">
    <source>
        <dbReference type="Pfam" id="PF18962"/>
    </source>
</evidence>
<dbReference type="SMART" id="SM00710">
    <property type="entry name" value="PbH1"/>
    <property type="match status" value="8"/>
</dbReference>
<feature type="domain" description="Secretion system C-terminal sorting" evidence="2">
    <location>
        <begin position="939"/>
        <end position="1006"/>
    </location>
</feature>
<dbReference type="KEGG" id="fte:Fluta_3663"/>
<evidence type="ECO:0000313" key="4">
    <source>
        <dbReference type="Proteomes" id="UP000007463"/>
    </source>
</evidence>
<sequence length="1010" mass="105709" precursor="true">MKSPLQWLFVASITMVSGISFSQTRYVSTTGTDVSNDCQTPGNPCGTISHAYSEAIADDTIKIAPGNYNLTSTLSLLQPVVIAALDPMDLPVITSSASDVISVNSDDVTIMNLHFEMGLTASTGLRGIVANTGDFDNLKVSGNIFESTNPISGTPNTNMVWTAFAISLVATSGDVQNVTIEDNEIIADATSNVFGRGIFLGNGGTGLDAPGGTISGNTIKAYYAIQSALIADDLSISDNDIDGTVLIIAPKAGVIVDVEDNMLGNNTQMTPASYYAVLELRSIEVGDVNVSGNQFSNYVNIGLLSEASKNVSVLGNIFTPDAAASGFTSIMANTKLMTNGAQGNTYSDEITIQGNTFNAGLTGQGTAILFADHYGVNTPAFGNITIGGAGVTDKNTFNSNLGTYIALDELSGPSTAFPLWATYPATTMAPFSQDVEAYAIYNNYGLANFAAIEAKNNDQSDEAGLGKIYLTAYGENRYVSTTGTDVLNTCTLPGSPCLTIAHAISVAIDEDSVIVYPGSYALTSVLNIGQDGLVLTASDVNDKPVITTNQANIIDVNAEDVTVNGFEFRMGLTNATGIKGVVSTASNFNNLKVSKNDFISTAALDLEGMVWSAFAVQLTSATGEIDTVEITDNGITTAATNLNVFGRGFYLGSGSANGPGGLIANNQIQAYYAIQTANIATDLTVESNDINGISMFSAPLNNSLFDVYDNTFSGANMNTNMTSDSLYAVVEIRGIASGSIEFYDNTIEGFSKIGLLSSASKDVIVDANVFTPKATATAFTSLMANTKLMTNGVQGNTYSDEITIIGNTFSAGATNGGTAIIFADHYGVNTPAFADITVGGAATAEKNIFNASLGKYIVLDNKTGTSASEPLWAVYDATNMKPVTQNVEALYVNNTYNFGSTGEVELKNIDSVDNVILGKVILAYSFVGLDELTSADATLYPNPAINAVTIELTDLNAVVEMTVVDLVGNVVYNSTINGSITVDVSNLTSGVYVVRLNNKGQVSSTRFVKN</sequence>
<evidence type="ECO:0000313" key="3">
    <source>
        <dbReference type="EMBL" id="AEA45632.1"/>
    </source>
</evidence>
<dbReference type="Pfam" id="PF18962">
    <property type="entry name" value="Por_Secre_tail"/>
    <property type="match status" value="1"/>
</dbReference>
<accession>F2IER5</accession>
<dbReference type="RefSeq" id="WP_013688399.1">
    <property type="nucleotide sequence ID" value="NC_015321.1"/>
</dbReference>
<evidence type="ECO:0000256" key="1">
    <source>
        <dbReference type="ARBA" id="ARBA00022729"/>
    </source>
</evidence>
<dbReference type="NCBIfam" id="TIGR04183">
    <property type="entry name" value="Por_Secre_tail"/>
    <property type="match status" value="1"/>
</dbReference>
<dbReference type="InterPro" id="IPR012334">
    <property type="entry name" value="Pectin_lyas_fold"/>
</dbReference>
<dbReference type="STRING" id="755732.Fluta_3663"/>
<dbReference type="InterPro" id="IPR026444">
    <property type="entry name" value="Secre_tail"/>
</dbReference>
<proteinExistence type="predicted"/>
<organism evidence="3 4">
    <name type="scientific">Fluviicola taffensis (strain DSM 16823 / NCIMB 13979 / RW262)</name>
    <dbReference type="NCBI Taxonomy" id="755732"/>
    <lineage>
        <taxon>Bacteria</taxon>
        <taxon>Pseudomonadati</taxon>
        <taxon>Bacteroidota</taxon>
        <taxon>Flavobacteriia</taxon>
        <taxon>Flavobacteriales</taxon>
        <taxon>Crocinitomicaceae</taxon>
        <taxon>Fluviicola</taxon>
    </lineage>
</organism>
<keyword evidence="4" id="KW-1185">Reference proteome</keyword>
<reference evidence="3 4" key="1">
    <citation type="journal article" date="2011" name="Stand. Genomic Sci.">
        <title>Complete genome sequence of the gliding freshwater bacterium Fluviicola taffensis type strain (RW262).</title>
        <authorList>
            <person name="Woyke T."/>
            <person name="Chertkov O."/>
            <person name="Lapidus A."/>
            <person name="Nolan M."/>
            <person name="Lucas S."/>
            <person name="Del Rio T.G."/>
            <person name="Tice H."/>
            <person name="Cheng J.F."/>
            <person name="Tapia R."/>
            <person name="Han C."/>
            <person name="Goodwin L."/>
            <person name="Pitluck S."/>
            <person name="Liolios K."/>
            <person name="Pagani I."/>
            <person name="Ivanova N."/>
            <person name="Huntemann M."/>
            <person name="Mavromatis K."/>
            <person name="Mikhailova N."/>
            <person name="Pati A."/>
            <person name="Chen A."/>
            <person name="Palaniappan K."/>
            <person name="Land M."/>
            <person name="Hauser L."/>
            <person name="Brambilla E.M."/>
            <person name="Rohde M."/>
            <person name="Mwirichia R."/>
            <person name="Sikorski J."/>
            <person name="Tindall B.J."/>
            <person name="Goker M."/>
            <person name="Bristow J."/>
            <person name="Eisen J.A."/>
            <person name="Markowitz V."/>
            <person name="Hugenholtz P."/>
            <person name="Klenk H.P."/>
            <person name="Kyrpides N.C."/>
        </authorList>
    </citation>
    <scope>NUCLEOTIDE SEQUENCE [LARGE SCALE GENOMIC DNA]</scope>
    <source>
        <strain evidence="4">DSM 16823 / RW262 / RW262</strain>
    </source>
</reference>
<dbReference type="InterPro" id="IPR006626">
    <property type="entry name" value="PbH1"/>
</dbReference>
<dbReference type="EMBL" id="CP002542">
    <property type="protein sequence ID" value="AEA45632.1"/>
    <property type="molecule type" value="Genomic_DNA"/>
</dbReference>
<name>F2IER5_FLUTR</name>
<dbReference type="InterPro" id="IPR011050">
    <property type="entry name" value="Pectin_lyase_fold/virulence"/>
</dbReference>
<protein>
    <recommendedName>
        <fullName evidence="2">Secretion system C-terminal sorting domain-containing protein</fullName>
    </recommendedName>
</protein>
<dbReference type="AlphaFoldDB" id="F2IER5"/>
<keyword evidence="1" id="KW-0732">Signal</keyword>
<dbReference type="HOGENOM" id="CLU_297854_0_0_10"/>
<reference evidence="4" key="2">
    <citation type="submission" date="2011-02" db="EMBL/GenBank/DDBJ databases">
        <title>The complete genome of Fluviicola taffensis DSM 16823.</title>
        <authorList>
            <consortium name="US DOE Joint Genome Institute (JGI-PGF)"/>
            <person name="Lucas S."/>
            <person name="Copeland A."/>
            <person name="Lapidus A."/>
            <person name="Bruce D."/>
            <person name="Goodwin L."/>
            <person name="Pitluck S."/>
            <person name="Kyrpides N."/>
            <person name="Mavromatis K."/>
            <person name="Ivanova N."/>
            <person name="Mikhailova N."/>
            <person name="Pagani I."/>
            <person name="Chertkov O."/>
            <person name="Detter J.C."/>
            <person name="Han C."/>
            <person name="Tapia R."/>
            <person name="Land M."/>
            <person name="Hauser L."/>
            <person name="Markowitz V."/>
            <person name="Cheng J.-F."/>
            <person name="Hugenholtz P."/>
            <person name="Woyke T."/>
            <person name="Wu D."/>
            <person name="Tindall B."/>
            <person name="Pomrenke H.G."/>
            <person name="Brambilla E."/>
            <person name="Klenk H.-P."/>
            <person name="Eisen J.A."/>
        </authorList>
    </citation>
    <scope>NUCLEOTIDE SEQUENCE [LARGE SCALE GENOMIC DNA]</scope>
    <source>
        <strain evidence="4">DSM 16823 / RW262 / RW262</strain>
    </source>
</reference>
<dbReference type="SUPFAM" id="SSF51126">
    <property type="entry name" value="Pectin lyase-like"/>
    <property type="match status" value="2"/>
</dbReference>